<name>A0A4R2JL09_9PSEU</name>
<dbReference type="PROSITE" id="PS00211">
    <property type="entry name" value="ABC_TRANSPORTER_1"/>
    <property type="match status" value="1"/>
</dbReference>
<dbReference type="Pfam" id="PF08352">
    <property type="entry name" value="oligo_HPY"/>
    <property type="match status" value="1"/>
</dbReference>
<keyword evidence="8" id="KW-1185">Reference proteome</keyword>
<dbReference type="Proteomes" id="UP000295680">
    <property type="component" value="Unassembled WGS sequence"/>
</dbReference>
<dbReference type="Pfam" id="PF00005">
    <property type="entry name" value="ABC_tran"/>
    <property type="match status" value="1"/>
</dbReference>
<protein>
    <submittedName>
        <fullName evidence="7">Peptide/nickel transport system ATP-binding protein/oligopeptide transport system ATP-binding protein</fullName>
    </submittedName>
</protein>
<evidence type="ECO:0000313" key="8">
    <source>
        <dbReference type="Proteomes" id="UP000295680"/>
    </source>
</evidence>
<reference evidence="7 8" key="1">
    <citation type="submission" date="2019-03" db="EMBL/GenBank/DDBJ databases">
        <title>Genomic Encyclopedia of Type Strains, Phase IV (KMG-IV): sequencing the most valuable type-strain genomes for metagenomic binning, comparative biology and taxonomic classification.</title>
        <authorList>
            <person name="Goeker M."/>
        </authorList>
    </citation>
    <scope>NUCLEOTIDE SEQUENCE [LARGE SCALE GENOMIC DNA]</scope>
    <source>
        <strain evidence="7 8">DSM 45934</strain>
    </source>
</reference>
<keyword evidence="4 7" id="KW-0067">ATP-binding</keyword>
<keyword evidence="3" id="KW-0547">Nucleotide-binding</keyword>
<evidence type="ECO:0000256" key="5">
    <source>
        <dbReference type="SAM" id="MobiDB-lite"/>
    </source>
</evidence>
<accession>A0A4R2JL09</accession>
<dbReference type="InterPro" id="IPR017871">
    <property type="entry name" value="ABC_transporter-like_CS"/>
</dbReference>
<dbReference type="SMART" id="SM00382">
    <property type="entry name" value="AAA"/>
    <property type="match status" value="1"/>
</dbReference>
<dbReference type="GO" id="GO:0015833">
    <property type="term" value="P:peptide transport"/>
    <property type="evidence" value="ECO:0007669"/>
    <property type="project" value="InterPro"/>
</dbReference>
<feature type="region of interest" description="Disordered" evidence="5">
    <location>
        <begin position="258"/>
        <end position="277"/>
    </location>
</feature>
<dbReference type="GO" id="GO:0016887">
    <property type="term" value="F:ATP hydrolysis activity"/>
    <property type="evidence" value="ECO:0007669"/>
    <property type="project" value="InterPro"/>
</dbReference>
<dbReference type="InterPro" id="IPR013563">
    <property type="entry name" value="Oligopep_ABC_C"/>
</dbReference>
<evidence type="ECO:0000256" key="3">
    <source>
        <dbReference type="ARBA" id="ARBA00022741"/>
    </source>
</evidence>
<dbReference type="SUPFAM" id="SSF52540">
    <property type="entry name" value="P-loop containing nucleoside triphosphate hydrolases"/>
    <property type="match status" value="1"/>
</dbReference>
<dbReference type="EMBL" id="SLWS01000003">
    <property type="protein sequence ID" value="TCO60733.1"/>
    <property type="molecule type" value="Genomic_DNA"/>
</dbReference>
<evidence type="ECO:0000256" key="2">
    <source>
        <dbReference type="ARBA" id="ARBA00022448"/>
    </source>
</evidence>
<evidence type="ECO:0000259" key="6">
    <source>
        <dbReference type="PROSITE" id="PS50893"/>
    </source>
</evidence>
<dbReference type="Gene3D" id="3.40.50.300">
    <property type="entry name" value="P-loop containing nucleotide triphosphate hydrolases"/>
    <property type="match status" value="1"/>
</dbReference>
<dbReference type="GO" id="GO:0005524">
    <property type="term" value="F:ATP binding"/>
    <property type="evidence" value="ECO:0007669"/>
    <property type="project" value="UniProtKB-KW"/>
</dbReference>
<evidence type="ECO:0000256" key="1">
    <source>
        <dbReference type="ARBA" id="ARBA00005417"/>
    </source>
</evidence>
<dbReference type="InterPro" id="IPR027417">
    <property type="entry name" value="P-loop_NTPase"/>
</dbReference>
<dbReference type="AlphaFoldDB" id="A0A4R2JL09"/>
<feature type="domain" description="ABC transporter" evidence="6">
    <location>
        <begin position="5"/>
        <end position="247"/>
    </location>
</feature>
<organism evidence="7 8">
    <name type="scientific">Actinocrispum wychmicini</name>
    <dbReference type="NCBI Taxonomy" id="1213861"/>
    <lineage>
        <taxon>Bacteria</taxon>
        <taxon>Bacillati</taxon>
        <taxon>Actinomycetota</taxon>
        <taxon>Actinomycetes</taxon>
        <taxon>Pseudonocardiales</taxon>
        <taxon>Pseudonocardiaceae</taxon>
        <taxon>Actinocrispum</taxon>
    </lineage>
</organism>
<dbReference type="PANTHER" id="PTHR43776:SF7">
    <property type="entry name" value="D,D-DIPEPTIDE TRANSPORT ATP-BINDING PROTEIN DDPF-RELATED"/>
    <property type="match status" value="1"/>
</dbReference>
<dbReference type="InterPro" id="IPR050319">
    <property type="entry name" value="ABC_transp_ATP-bind"/>
</dbReference>
<comment type="caution">
    <text evidence="7">The sequence shown here is derived from an EMBL/GenBank/DDBJ whole genome shotgun (WGS) entry which is preliminary data.</text>
</comment>
<dbReference type="NCBIfam" id="TIGR01727">
    <property type="entry name" value="oligo_HPY"/>
    <property type="match status" value="1"/>
</dbReference>
<dbReference type="InterPro" id="IPR003593">
    <property type="entry name" value="AAA+_ATPase"/>
</dbReference>
<dbReference type="GO" id="GO:0055085">
    <property type="term" value="P:transmembrane transport"/>
    <property type="evidence" value="ECO:0007669"/>
    <property type="project" value="UniProtKB-ARBA"/>
</dbReference>
<evidence type="ECO:0000256" key="4">
    <source>
        <dbReference type="ARBA" id="ARBA00022840"/>
    </source>
</evidence>
<dbReference type="PROSITE" id="PS50893">
    <property type="entry name" value="ABC_TRANSPORTER_2"/>
    <property type="match status" value="1"/>
</dbReference>
<dbReference type="FunFam" id="3.40.50.300:FF:000016">
    <property type="entry name" value="Oligopeptide ABC transporter ATP-binding component"/>
    <property type="match status" value="1"/>
</dbReference>
<dbReference type="PANTHER" id="PTHR43776">
    <property type="entry name" value="TRANSPORT ATP-BINDING PROTEIN"/>
    <property type="match status" value="1"/>
</dbReference>
<dbReference type="CDD" id="cd03257">
    <property type="entry name" value="ABC_NikE_OppD_transporters"/>
    <property type="match status" value="1"/>
</dbReference>
<dbReference type="InterPro" id="IPR003439">
    <property type="entry name" value="ABC_transporter-like_ATP-bd"/>
</dbReference>
<proteinExistence type="inferred from homology"/>
<gene>
    <name evidence="7" type="ORF">EV192_103308</name>
</gene>
<sequence>MEPLLRVSDVSKRFKVRGGHVSAVDDVSFYVQAGDTVGIVGESGSGKSTLARLVLRLIEPDTGEVVFDGKNVAEARGAGLKELRRGMQMVFQDPYSSVNPRMPIGGNIGFPMKVQGFGKREIRDRTADLLDQVGLHPNHASYYPHQLSGGQLQRVNIARALTMEPKLVVCDEPLSALDKSIQAQVLNLLRDLRERLGLTYLFISHDLNVVEYFSDHVLVVYLGHVVESCPAKDLYREPLHPYTKVLLSAIPSVDPDTRTEAQALGGEPPSPLDPPSGCRFRTRCPLAMDICAREKPALREAATGHSVACHLFEERV</sequence>
<keyword evidence="2" id="KW-0813">Transport</keyword>
<evidence type="ECO:0000313" key="7">
    <source>
        <dbReference type="EMBL" id="TCO60733.1"/>
    </source>
</evidence>
<comment type="similarity">
    <text evidence="1">Belongs to the ABC transporter superfamily.</text>
</comment>